<evidence type="ECO:0000313" key="5">
    <source>
        <dbReference type="Proteomes" id="UP000231019"/>
    </source>
</evidence>
<comment type="caution">
    <text evidence="4">The sequence shown here is derived from an EMBL/GenBank/DDBJ whole genome shotgun (WGS) entry which is preliminary data.</text>
</comment>
<dbReference type="Gene3D" id="3.60.40.10">
    <property type="entry name" value="PPM-type phosphatase domain"/>
    <property type="match status" value="1"/>
</dbReference>
<evidence type="ECO:0000256" key="2">
    <source>
        <dbReference type="PROSITE-ProRule" id="PRU00169"/>
    </source>
</evidence>
<dbReference type="GO" id="GO:0016791">
    <property type="term" value="F:phosphatase activity"/>
    <property type="evidence" value="ECO:0007669"/>
    <property type="project" value="TreeGrafter"/>
</dbReference>
<keyword evidence="2" id="KW-0597">Phosphoprotein</keyword>
<dbReference type="InterPro" id="IPR036457">
    <property type="entry name" value="PPM-type-like_dom_sf"/>
</dbReference>
<feature type="domain" description="Response regulatory" evidence="3">
    <location>
        <begin position="3"/>
        <end position="115"/>
    </location>
</feature>
<dbReference type="GO" id="GO:0000160">
    <property type="term" value="P:phosphorelay signal transduction system"/>
    <property type="evidence" value="ECO:0007669"/>
    <property type="project" value="InterPro"/>
</dbReference>
<dbReference type="Pfam" id="PF13581">
    <property type="entry name" value="HATPase_c_2"/>
    <property type="match status" value="1"/>
</dbReference>
<dbReference type="InterPro" id="IPR003594">
    <property type="entry name" value="HATPase_dom"/>
</dbReference>
<evidence type="ECO:0000259" key="3">
    <source>
        <dbReference type="PROSITE" id="PS50110"/>
    </source>
</evidence>
<dbReference type="InterPro" id="IPR011006">
    <property type="entry name" value="CheY-like_superfamily"/>
</dbReference>
<reference evidence="4 5" key="1">
    <citation type="submission" date="2017-09" db="EMBL/GenBank/DDBJ databases">
        <title>Depth-based differentiation of microbial function through sediment-hosted aquifers and enrichment of novel symbionts in the deep terrestrial subsurface.</title>
        <authorList>
            <person name="Probst A.J."/>
            <person name="Ladd B."/>
            <person name="Jarett J.K."/>
            <person name="Geller-Mcgrath D.E."/>
            <person name="Sieber C.M."/>
            <person name="Emerson J.B."/>
            <person name="Anantharaman K."/>
            <person name="Thomas B.C."/>
            <person name="Malmstrom R."/>
            <person name="Stieglmeier M."/>
            <person name="Klingl A."/>
            <person name="Woyke T."/>
            <person name="Ryan C.M."/>
            <person name="Banfield J.F."/>
        </authorList>
    </citation>
    <scope>NUCLEOTIDE SEQUENCE [LARGE SCALE GENOMIC DNA]</scope>
    <source>
        <strain evidence="4">CG17_big_fil_post_rev_8_21_14_2_50_48_46</strain>
    </source>
</reference>
<dbReference type="SUPFAM" id="SSF52172">
    <property type="entry name" value="CheY-like"/>
    <property type="match status" value="1"/>
</dbReference>
<dbReference type="AlphaFoldDB" id="A0A2M7G4U2"/>
<dbReference type="Proteomes" id="UP000231019">
    <property type="component" value="Unassembled WGS sequence"/>
</dbReference>
<evidence type="ECO:0000256" key="1">
    <source>
        <dbReference type="ARBA" id="ARBA00022801"/>
    </source>
</evidence>
<organism evidence="4 5">
    <name type="scientific">bacterium (Candidatus Blackallbacteria) CG17_big_fil_post_rev_8_21_14_2_50_48_46</name>
    <dbReference type="NCBI Taxonomy" id="2014261"/>
    <lineage>
        <taxon>Bacteria</taxon>
        <taxon>Candidatus Blackallbacteria</taxon>
    </lineage>
</organism>
<dbReference type="PROSITE" id="PS50110">
    <property type="entry name" value="RESPONSE_REGULATORY"/>
    <property type="match status" value="1"/>
</dbReference>
<dbReference type="PANTHER" id="PTHR43156">
    <property type="entry name" value="STAGE II SPORULATION PROTEIN E-RELATED"/>
    <property type="match status" value="1"/>
</dbReference>
<proteinExistence type="predicted"/>
<protein>
    <recommendedName>
        <fullName evidence="3">Response regulatory domain-containing protein</fullName>
    </recommendedName>
</protein>
<feature type="modified residue" description="4-aspartylphosphate" evidence="2">
    <location>
        <position position="52"/>
    </location>
</feature>
<sequence length="503" mass="55891">MEHILIVEDHPDTGILIDRFLHQAGYQVSLASSGIEGLKILRKEAIDLVLLDIQLPDITGMEVLALLKAQPQSPPVIMLTASSGELAEAFALGAQDYVLKPFNKRELLARVSSIINTQRHLRAIKKLNQALQADRELAGQVQRLFLPKLTQDPAVQIGYTYLPLETVSGDLLDIKKLESGNYLFYLGDVSGHGVHAALLVAAIKTHLDTLFEAGETQPWQIMRGLALHMNPLLKQHYLTLILGHLNLQTGKLTLCNAGHPPGLLLRQGQVQLLDQPDKGAMPIGIQPIETIHPEMETHWQLRTEDRLLLCSDGLFEHQISEVSAFTRLTQRAAEHAALSPEALCRELPERMRGQGFQDDVSLLAIGFQMRVRKNSIPASLSQVEAEMYALTDWLQAQELAFNSQEIALAWLEYANNLVIHGQTQTIDLEASISAESLELKIRDFGPDWELPPCPEAIDPMQDSGRGLWLIDKLCQSFEVKREGGSNLAVMLFSRVQEKVALKG</sequence>
<accession>A0A2M7G4U2</accession>
<dbReference type="SUPFAM" id="SSF81606">
    <property type="entry name" value="PP2C-like"/>
    <property type="match status" value="1"/>
</dbReference>
<dbReference type="SMART" id="SM00448">
    <property type="entry name" value="REC"/>
    <property type="match status" value="1"/>
</dbReference>
<dbReference type="SMART" id="SM00331">
    <property type="entry name" value="PP2C_SIG"/>
    <property type="match status" value="1"/>
</dbReference>
<evidence type="ECO:0000313" key="4">
    <source>
        <dbReference type="EMBL" id="PIW16944.1"/>
    </source>
</evidence>
<dbReference type="CDD" id="cd17574">
    <property type="entry name" value="REC_OmpR"/>
    <property type="match status" value="1"/>
</dbReference>
<dbReference type="EMBL" id="PFFQ01000032">
    <property type="protein sequence ID" value="PIW16944.1"/>
    <property type="molecule type" value="Genomic_DNA"/>
</dbReference>
<dbReference type="Gene3D" id="3.40.50.2300">
    <property type="match status" value="1"/>
</dbReference>
<keyword evidence="1" id="KW-0378">Hydrolase</keyword>
<dbReference type="InterPro" id="IPR036890">
    <property type="entry name" value="HATPase_C_sf"/>
</dbReference>
<dbReference type="Gene3D" id="3.30.565.10">
    <property type="entry name" value="Histidine kinase-like ATPase, C-terminal domain"/>
    <property type="match status" value="1"/>
</dbReference>
<name>A0A2M7G4U2_9BACT</name>
<dbReference type="InterPro" id="IPR001932">
    <property type="entry name" value="PPM-type_phosphatase-like_dom"/>
</dbReference>
<dbReference type="CDD" id="cd16936">
    <property type="entry name" value="HATPase_RsbW-like"/>
    <property type="match status" value="1"/>
</dbReference>
<dbReference type="InterPro" id="IPR001789">
    <property type="entry name" value="Sig_transdc_resp-reg_receiver"/>
</dbReference>
<dbReference type="PANTHER" id="PTHR43156:SF2">
    <property type="entry name" value="STAGE II SPORULATION PROTEIN E"/>
    <property type="match status" value="1"/>
</dbReference>
<gene>
    <name evidence="4" type="ORF">COW36_10740</name>
</gene>
<dbReference type="InterPro" id="IPR052016">
    <property type="entry name" value="Bact_Sigma-Reg"/>
</dbReference>
<dbReference type="Pfam" id="PF07228">
    <property type="entry name" value="SpoIIE"/>
    <property type="match status" value="1"/>
</dbReference>
<dbReference type="Pfam" id="PF00072">
    <property type="entry name" value="Response_reg"/>
    <property type="match status" value="1"/>
</dbReference>